<reference evidence="3 4" key="1">
    <citation type="submission" date="2024-09" db="EMBL/GenBank/DDBJ databases">
        <authorList>
            <person name="Sun Q."/>
            <person name="Mori K."/>
        </authorList>
    </citation>
    <scope>NUCLEOTIDE SEQUENCE [LARGE SCALE GENOMIC DNA]</scope>
    <source>
        <strain evidence="3 4">NCAIM B.02610</strain>
    </source>
</reference>
<sequence>MKRRRTKRRKNVIVSLLLFGFLLVLQGCGAQTSEESVSASNNETTKVIQYGYIGTNTKNLPANAEGWGFHKGIFQEELKQYGIDEVVLTGFPNGPDQTESLISGRLDFGSLGDTPAILAKSVGAETKVITQSTIKNIGYLIGAKAGPKTIHDLEGKTVAIQKGSFMHRYIAGLLKQEGVENVNLIHMLRPDGEAALVRNEVDAMTNTGVNALNLLNEGYTYIDDAENHPDLLGTSVTVVTEDFLAEFPEFPQIWNDIRAKAIEDLKQNEEEYYEFIAELTNSTVELVKEASPISYIQEEPITAEGTLLLEGTKQFLVEEGLATEDFEISEWIYD</sequence>
<keyword evidence="4" id="KW-1185">Reference proteome</keyword>
<dbReference type="RefSeq" id="WP_335963111.1">
    <property type="nucleotide sequence ID" value="NZ_JAXBLX010000041.1"/>
</dbReference>
<gene>
    <name evidence="3" type="ORF">ACFFHM_19750</name>
</gene>
<dbReference type="InterPro" id="IPR015168">
    <property type="entry name" value="SsuA/THI5"/>
</dbReference>
<protein>
    <submittedName>
        <fullName evidence="3">ABC transporter substrate-binding protein</fullName>
    </submittedName>
</protein>
<evidence type="ECO:0000259" key="2">
    <source>
        <dbReference type="Pfam" id="PF09084"/>
    </source>
</evidence>
<dbReference type="Pfam" id="PF09084">
    <property type="entry name" value="NMT1"/>
    <property type="match status" value="1"/>
</dbReference>
<proteinExistence type="predicted"/>
<dbReference type="Gene3D" id="3.40.190.10">
    <property type="entry name" value="Periplasmic binding protein-like II"/>
    <property type="match status" value="2"/>
</dbReference>
<dbReference type="PANTHER" id="PTHR30024">
    <property type="entry name" value="ALIPHATIC SULFONATES-BINDING PROTEIN-RELATED"/>
    <property type="match status" value="1"/>
</dbReference>
<feature type="domain" description="SsuA/THI5-like" evidence="2">
    <location>
        <begin position="82"/>
        <end position="249"/>
    </location>
</feature>
<dbReference type="EMBL" id="JBHLUX010000084">
    <property type="protein sequence ID" value="MFC0472654.1"/>
    <property type="molecule type" value="Genomic_DNA"/>
</dbReference>
<feature type="signal peptide" evidence="1">
    <location>
        <begin position="1"/>
        <end position="30"/>
    </location>
</feature>
<evidence type="ECO:0000256" key="1">
    <source>
        <dbReference type="SAM" id="SignalP"/>
    </source>
</evidence>
<accession>A0ABV6KH73</accession>
<comment type="caution">
    <text evidence="3">The sequence shown here is derived from an EMBL/GenBank/DDBJ whole genome shotgun (WGS) entry which is preliminary data.</text>
</comment>
<name>A0ABV6KH73_9BACI</name>
<feature type="chain" id="PRO_5046870016" evidence="1">
    <location>
        <begin position="31"/>
        <end position="334"/>
    </location>
</feature>
<evidence type="ECO:0000313" key="3">
    <source>
        <dbReference type="EMBL" id="MFC0472654.1"/>
    </source>
</evidence>
<evidence type="ECO:0000313" key="4">
    <source>
        <dbReference type="Proteomes" id="UP001589838"/>
    </source>
</evidence>
<dbReference type="SUPFAM" id="SSF53850">
    <property type="entry name" value="Periplasmic binding protein-like II"/>
    <property type="match status" value="1"/>
</dbReference>
<dbReference type="Proteomes" id="UP001589838">
    <property type="component" value="Unassembled WGS sequence"/>
</dbReference>
<organism evidence="3 4">
    <name type="scientific">Halalkalibacter kiskunsagensis</name>
    <dbReference type="NCBI Taxonomy" id="1548599"/>
    <lineage>
        <taxon>Bacteria</taxon>
        <taxon>Bacillati</taxon>
        <taxon>Bacillota</taxon>
        <taxon>Bacilli</taxon>
        <taxon>Bacillales</taxon>
        <taxon>Bacillaceae</taxon>
        <taxon>Halalkalibacter</taxon>
    </lineage>
</organism>
<keyword evidence="1" id="KW-0732">Signal</keyword>
<dbReference type="PROSITE" id="PS51257">
    <property type="entry name" value="PROKAR_LIPOPROTEIN"/>
    <property type="match status" value="1"/>
</dbReference>